<dbReference type="RefSeq" id="XP_011498470.1">
    <property type="nucleotide sequence ID" value="XM_011500168.1"/>
</dbReference>
<accession>A0AAJ6YI33</accession>
<dbReference type="KEGG" id="csol:105362684"/>
<evidence type="ECO:0000313" key="2">
    <source>
        <dbReference type="RefSeq" id="XP_011498470.1"/>
    </source>
</evidence>
<protein>
    <submittedName>
        <fullName evidence="2">Uncharacterized protein LOC105362684</fullName>
    </submittedName>
</protein>
<reference evidence="2" key="1">
    <citation type="submission" date="2025-08" db="UniProtKB">
        <authorList>
            <consortium name="RefSeq"/>
        </authorList>
    </citation>
    <scope>IDENTIFICATION</scope>
</reference>
<dbReference type="AlphaFoldDB" id="A0AAJ6YI33"/>
<dbReference type="Proteomes" id="UP000695007">
    <property type="component" value="Unplaced"/>
</dbReference>
<proteinExistence type="predicted"/>
<dbReference type="GeneID" id="105362684"/>
<sequence>MTEHKLIDCIEVCQEILIYQNNDDPDVGASNYRVMWECIMNCHREATCGGNELGSKEACISHCDGSLYSIYQLLRKDLLRIAKLHVLFSSDVMLRRLGILGEGEVIVDNLPIRDSAEIKIRI</sequence>
<evidence type="ECO:0000313" key="1">
    <source>
        <dbReference type="Proteomes" id="UP000695007"/>
    </source>
</evidence>
<gene>
    <name evidence="2" type="primary">LOC105362684</name>
</gene>
<name>A0AAJ6YI33_9HYME</name>
<keyword evidence="1" id="KW-1185">Reference proteome</keyword>
<organism evidence="1 2">
    <name type="scientific">Ceratosolen solmsi marchali</name>
    <dbReference type="NCBI Taxonomy" id="326594"/>
    <lineage>
        <taxon>Eukaryota</taxon>
        <taxon>Metazoa</taxon>
        <taxon>Ecdysozoa</taxon>
        <taxon>Arthropoda</taxon>
        <taxon>Hexapoda</taxon>
        <taxon>Insecta</taxon>
        <taxon>Pterygota</taxon>
        <taxon>Neoptera</taxon>
        <taxon>Endopterygota</taxon>
        <taxon>Hymenoptera</taxon>
        <taxon>Apocrita</taxon>
        <taxon>Proctotrupomorpha</taxon>
        <taxon>Chalcidoidea</taxon>
        <taxon>Agaonidae</taxon>
        <taxon>Agaoninae</taxon>
        <taxon>Ceratosolen</taxon>
    </lineage>
</organism>